<dbReference type="GO" id="GO:0022904">
    <property type="term" value="P:respiratory electron transport chain"/>
    <property type="evidence" value="ECO:0007669"/>
    <property type="project" value="InterPro"/>
</dbReference>
<dbReference type="Pfam" id="PF00174">
    <property type="entry name" value="Oxidored_molyb"/>
    <property type="match status" value="1"/>
</dbReference>
<feature type="domain" description="Oxidoreductase molybdopterin-binding" evidence="2">
    <location>
        <begin position="252"/>
        <end position="382"/>
    </location>
</feature>
<dbReference type="GO" id="GO:0016020">
    <property type="term" value="C:membrane"/>
    <property type="evidence" value="ECO:0007669"/>
    <property type="project" value="InterPro"/>
</dbReference>
<dbReference type="AlphaFoldDB" id="H0E0V4"/>
<dbReference type="SUPFAM" id="SSF56524">
    <property type="entry name" value="Oxidoreductase molybdopterin-binding domain"/>
    <property type="match status" value="1"/>
</dbReference>
<protein>
    <submittedName>
        <fullName evidence="3">Putative conserved transmembrane protein</fullName>
    </submittedName>
</protein>
<dbReference type="Gene3D" id="3.90.420.10">
    <property type="entry name" value="Oxidoreductase, molybdopterin-binding domain"/>
    <property type="match status" value="1"/>
</dbReference>
<gene>
    <name evidence="3" type="ORF">PAI11_04120</name>
</gene>
<evidence type="ECO:0000259" key="2">
    <source>
        <dbReference type="Pfam" id="PF00174"/>
    </source>
</evidence>
<dbReference type="PATRIC" id="fig|1097667.3.peg.411"/>
<dbReference type="SUPFAM" id="SSF81342">
    <property type="entry name" value="Transmembrane di-heme cytochromes"/>
    <property type="match status" value="1"/>
</dbReference>
<feature type="transmembrane region" description="Helical" evidence="1">
    <location>
        <begin position="41"/>
        <end position="67"/>
    </location>
</feature>
<dbReference type="InterPro" id="IPR000572">
    <property type="entry name" value="OxRdtase_Mopterin-bd_dom"/>
</dbReference>
<keyword evidence="1 3" id="KW-0812">Transmembrane</keyword>
<accession>H0E0V4</accession>
<dbReference type="Proteomes" id="UP000005143">
    <property type="component" value="Unassembled WGS sequence"/>
</dbReference>
<dbReference type="EMBL" id="AGUD01000012">
    <property type="protein sequence ID" value="EHN12718.1"/>
    <property type="molecule type" value="Genomic_DNA"/>
</dbReference>
<keyword evidence="4" id="KW-1185">Reference proteome</keyword>
<reference evidence="3 4" key="1">
    <citation type="journal article" date="2013" name="Biodegradation">
        <title>Quantitative proteomic analysis of ibuprofen-degrading Patulibacter sp. strain I11.</title>
        <authorList>
            <person name="Almeida B."/>
            <person name="Kjeldal H."/>
            <person name="Lolas I."/>
            <person name="Knudsen A.D."/>
            <person name="Carvalho G."/>
            <person name="Nielsen K.L."/>
            <person name="Barreto Crespo M.T."/>
            <person name="Stensballe A."/>
            <person name="Nielsen J.L."/>
        </authorList>
    </citation>
    <scope>NUCLEOTIDE SEQUENCE [LARGE SCALE GENOMIC DNA]</scope>
    <source>
        <strain evidence="3 4">I11</strain>
    </source>
</reference>
<dbReference type="PANTHER" id="PTHR43032:SF2">
    <property type="entry name" value="BLL0505 PROTEIN"/>
    <property type="match status" value="1"/>
</dbReference>
<comment type="caution">
    <text evidence="3">The sequence shown here is derived from an EMBL/GenBank/DDBJ whole genome shotgun (WGS) entry which is preliminary data.</text>
</comment>
<feature type="transmembrane region" description="Helical" evidence="1">
    <location>
        <begin position="118"/>
        <end position="139"/>
    </location>
</feature>
<organism evidence="3 4">
    <name type="scientific">Patulibacter medicamentivorans</name>
    <dbReference type="NCBI Taxonomy" id="1097667"/>
    <lineage>
        <taxon>Bacteria</taxon>
        <taxon>Bacillati</taxon>
        <taxon>Actinomycetota</taxon>
        <taxon>Thermoleophilia</taxon>
        <taxon>Solirubrobacterales</taxon>
        <taxon>Patulibacteraceae</taxon>
        <taxon>Patulibacter</taxon>
    </lineage>
</organism>
<dbReference type="InterPro" id="IPR036374">
    <property type="entry name" value="OxRdtase_Mopterin-bd_sf"/>
</dbReference>
<sequence>MLLTGLLSHAAYQPQLGRNAVVPRDLALQPLLFGWPTAPSWLYAATQGTHVTLGITLVPLLLLKLWSVIPRLFAWPPAASPAQALERLATLLLVGSAVFQFATGILNAQLWYPWRFDFVVAHYYGAWVFLASIALHVALKLPTIRRARRTRGVLRPLIDDLAHTTPEPYEPGGLVTPNPAEPTISRRGALGLAGAASGGLFLLTVGQSVGGPLREIALLAPRGTGSVHAGPNGFPINKTARVARVTQAMVGAGWRLELQGTRALRLSREHLLAMEMATHDLPIACVEGWSTTQRWSGVRLADLARLAGADPEDVLHVSSLQPRGAFRQTTLSARQVRTEQALLALRVNGVDLSLDHGYPARIVVPALPGVHCTKWVGGLTFARA</sequence>
<keyword evidence="1" id="KW-1133">Transmembrane helix</keyword>
<dbReference type="PANTHER" id="PTHR43032">
    <property type="entry name" value="PROTEIN-METHIONINE-SULFOXIDE REDUCTASE"/>
    <property type="match status" value="1"/>
</dbReference>
<evidence type="ECO:0000256" key="1">
    <source>
        <dbReference type="SAM" id="Phobius"/>
    </source>
</evidence>
<keyword evidence="1" id="KW-0472">Membrane</keyword>
<dbReference type="InterPro" id="IPR016174">
    <property type="entry name" value="Di-haem_cyt_TM"/>
</dbReference>
<proteinExistence type="predicted"/>
<feature type="transmembrane region" description="Helical" evidence="1">
    <location>
        <begin position="88"/>
        <end position="112"/>
    </location>
</feature>
<evidence type="ECO:0000313" key="3">
    <source>
        <dbReference type="EMBL" id="EHN12718.1"/>
    </source>
</evidence>
<evidence type="ECO:0000313" key="4">
    <source>
        <dbReference type="Proteomes" id="UP000005143"/>
    </source>
</evidence>
<name>H0E0V4_9ACTN</name>